<comment type="caution">
    <text evidence="9">The sequence shown here is derived from an EMBL/GenBank/DDBJ whole genome shotgun (WGS) entry which is preliminary data.</text>
</comment>
<keyword evidence="6" id="KW-0539">Nucleus</keyword>
<name>A0A9P9BMD4_9PEZI</name>
<dbReference type="InterPro" id="IPR003173">
    <property type="entry name" value="PC4_C"/>
</dbReference>
<feature type="domain" description="Transcriptional coactivator p15 (PC4) C-terminal" evidence="8">
    <location>
        <begin position="55"/>
        <end position="107"/>
    </location>
</feature>
<gene>
    <name evidence="9" type="ORF">B0I36DRAFT_352070</name>
</gene>
<dbReference type="GeneID" id="70186621"/>
<dbReference type="PANTHER" id="PTHR13215">
    <property type="entry name" value="RNA POLYMERASE II TRANSCRIPTIONAL COACTIVATOR"/>
    <property type="match status" value="1"/>
</dbReference>
<evidence type="ECO:0000256" key="7">
    <source>
        <dbReference type="SAM" id="MobiDB-lite"/>
    </source>
</evidence>
<dbReference type="EMBL" id="JAGTJQ010000008">
    <property type="protein sequence ID" value="KAH7026170.1"/>
    <property type="molecule type" value="Genomic_DNA"/>
</dbReference>
<comment type="subcellular location">
    <subcellularLocation>
        <location evidence="1">Nucleus</location>
    </subcellularLocation>
</comment>
<dbReference type="GO" id="GO:0060261">
    <property type="term" value="P:positive regulation of transcription initiation by RNA polymerase II"/>
    <property type="evidence" value="ECO:0007669"/>
    <property type="project" value="InterPro"/>
</dbReference>
<feature type="region of interest" description="Disordered" evidence="7">
    <location>
        <begin position="117"/>
        <end position="171"/>
    </location>
</feature>
<dbReference type="SUPFAM" id="SSF54447">
    <property type="entry name" value="ssDNA-binding transcriptional regulator domain"/>
    <property type="match status" value="1"/>
</dbReference>
<keyword evidence="10" id="KW-1185">Reference proteome</keyword>
<keyword evidence="5" id="KW-0804">Transcription</keyword>
<dbReference type="InterPro" id="IPR009044">
    <property type="entry name" value="ssDNA-bd_transcriptional_reg"/>
</dbReference>
<comment type="similarity">
    <text evidence="2">Belongs to the transcriptional coactivator PC4 family.</text>
</comment>
<feature type="region of interest" description="Disordered" evidence="7">
    <location>
        <begin position="1"/>
        <end position="54"/>
    </location>
</feature>
<dbReference type="OrthoDB" id="2505440at2759"/>
<organism evidence="9 10">
    <name type="scientific">Microdochium trichocladiopsis</name>
    <dbReference type="NCBI Taxonomy" id="1682393"/>
    <lineage>
        <taxon>Eukaryota</taxon>
        <taxon>Fungi</taxon>
        <taxon>Dikarya</taxon>
        <taxon>Ascomycota</taxon>
        <taxon>Pezizomycotina</taxon>
        <taxon>Sordariomycetes</taxon>
        <taxon>Xylariomycetidae</taxon>
        <taxon>Xylariales</taxon>
        <taxon>Microdochiaceae</taxon>
        <taxon>Microdochium</taxon>
    </lineage>
</organism>
<sequence length="171" mass="18255">MAGFKKAKSLKRARFDEADDDTGNDVAAERAVKPAKKAKTASATSGKDDEGNSFWTLSANRRIGISNFKGKTLINIREYYTDASGDLKPGKKGISLSLEQYASLVKAIPSLNAELIEQGHEMPEAEAASAPQDTAHSSDEAEGAAPLVKKPAKKVKKANIEATSDEDDDTD</sequence>
<dbReference type="RefSeq" id="XP_046009387.1">
    <property type="nucleotide sequence ID" value="XM_046157075.1"/>
</dbReference>
<evidence type="ECO:0000313" key="10">
    <source>
        <dbReference type="Proteomes" id="UP000756346"/>
    </source>
</evidence>
<evidence type="ECO:0000256" key="2">
    <source>
        <dbReference type="ARBA" id="ARBA00009001"/>
    </source>
</evidence>
<feature type="compositionally biased region" description="Basic residues" evidence="7">
    <location>
        <begin position="1"/>
        <end position="12"/>
    </location>
</feature>
<evidence type="ECO:0000256" key="6">
    <source>
        <dbReference type="ARBA" id="ARBA00023242"/>
    </source>
</evidence>
<dbReference type="AlphaFoldDB" id="A0A9P9BMD4"/>
<evidence type="ECO:0000256" key="5">
    <source>
        <dbReference type="ARBA" id="ARBA00023163"/>
    </source>
</evidence>
<proteinExistence type="inferred from homology"/>
<evidence type="ECO:0000256" key="1">
    <source>
        <dbReference type="ARBA" id="ARBA00004123"/>
    </source>
</evidence>
<dbReference type="GO" id="GO:0003677">
    <property type="term" value="F:DNA binding"/>
    <property type="evidence" value="ECO:0007669"/>
    <property type="project" value="UniProtKB-KW"/>
</dbReference>
<evidence type="ECO:0000259" key="8">
    <source>
        <dbReference type="Pfam" id="PF02229"/>
    </source>
</evidence>
<dbReference type="Proteomes" id="UP000756346">
    <property type="component" value="Unassembled WGS sequence"/>
</dbReference>
<accession>A0A9P9BMD4</accession>
<dbReference type="GO" id="GO:0005634">
    <property type="term" value="C:nucleus"/>
    <property type="evidence" value="ECO:0007669"/>
    <property type="project" value="UniProtKB-SubCell"/>
</dbReference>
<protein>
    <submittedName>
        <fullName evidence="9">Transcriptional Coactivator p15-domain-containing protein</fullName>
    </submittedName>
</protein>
<keyword evidence="4" id="KW-0238">DNA-binding</keyword>
<dbReference type="Gene3D" id="2.30.31.10">
    <property type="entry name" value="Transcriptional Coactivator Pc4, Chain A"/>
    <property type="match status" value="1"/>
</dbReference>
<reference evidence="9" key="1">
    <citation type="journal article" date="2021" name="Nat. Commun.">
        <title>Genetic determinants of endophytism in the Arabidopsis root mycobiome.</title>
        <authorList>
            <person name="Mesny F."/>
            <person name="Miyauchi S."/>
            <person name="Thiergart T."/>
            <person name="Pickel B."/>
            <person name="Atanasova L."/>
            <person name="Karlsson M."/>
            <person name="Huettel B."/>
            <person name="Barry K.W."/>
            <person name="Haridas S."/>
            <person name="Chen C."/>
            <person name="Bauer D."/>
            <person name="Andreopoulos W."/>
            <person name="Pangilinan J."/>
            <person name="LaButti K."/>
            <person name="Riley R."/>
            <person name="Lipzen A."/>
            <person name="Clum A."/>
            <person name="Drula E."/>
            <person name="Henrissat B."/>
            <person name="Kohler A."/>
            <person name="Grigoriev I.V."/>
            <person name="Martin F.M."/>
            <person name="Hacquard S."/>
        </authorList>
    </citation>
    <scope>NUCLEOTIDE SEQUENCE</scope>
    <source>
        <strain evidence="9">MPI-CAGE-CH-0230</strain>
    </source>
</reference>
<dbReference type="Pfam" id="PF02229">
    <property type="entry name" value="PC4"/>
    <property type="match status" value="1"/>
</dbReference>
<evidence type="ECO:0000313" key="9">
    <source>
        <dbReference type="EMBL" id="KAH7026170.1"/>
    </source>
</evidence>
<evidence type="ECO:0000256" key="4">
    <source>
        <dbReference type="ARBA" id="ARBA00023125"/>
    </source>
</evidence>
<keyword evidence="3" id="KW-0805">Transcription regulation</keyword>
<dbReference type="GO" id="GO:0003713">
    <property type="term" value="F:transcription coactivator activity"/>
    <property type="evidence" value="ECO:0007669"/>
    <property type="project" value="InterPro"/>
</dbReference>
<evidence type="ECO:0000256" key="3">
    <source>
        <dbReference type="ARBA" id="ARBA00023015"/>
    </source>
</evidence>
<dbReference type="InterPro" id="IPR045125">
    <property type="entry name" value="Sub1/Tcp4-like"/>
</dbReference>